<feature type="domain" description="Glycosyl transferase CAP10" evidence="3">
    <location>
        <begin position="396"/>
        <end position="708"/>
    </location>
</feature>
<feature type="compositionally biased region" description="Polar residues" evidence="1">
    <location>
        <begin position="1"/>
        <end position="10"/>
    </location>
</feature>
<proteinExistence type="predicted"/>
<feature type="compositionally biased region" description="Acidic residues" evidence="1">
    <location>
        <begin position="33"/>
        <end position="44"/>
    </location>
</feature>
<dbReference type="Proteomes" id="UP000006757">
    <property type="component" value="Unassembled WGS sequence"/>
</dbReference>
<dbReference type="InterPro" id="IPR006598">
    <property type="entry name" value="CAP10"/>
</dbReference>
<dbReference type="SMART" id="SM00672">
    <property type="entry name" value="CAP10"/>
    <property type="match status" value="1"/>
</dbReference>
<dbReference type="PANTHER" id="PTHR12203">
    <property type="entry name" value="KDEL LYS-ASP-GLU-LEU CONTAINING - RELATED"/>
    <property type="match status" value="1"/>
</dbReference>
<gene>
    <name evidence="4" type="ORF">A1Q2_07502</name>
</gene>
<dbReference type="OMA" id="AGEPIQC"/>
<dbReference type="InParanoid" id="K1VBM0"/>
<reference evidence="4 5" key="1">
    <citation type="journal article" date="2012" name="Eukaryot. Cell">
        <title>Genome sequence of the Trichosporon asahii environmental strain CBS 8904.</title>
        <authorList>
            <person name="Yang R.Y."/>
            <person name="Li H.T."/>
            <person name="Zhu H."/>
            <person name="Zhou G.P."/>
            <person name="Wang M."/>
            <person name="Wang L."/>
        </authorList>
    </citation>
    <scope>NUCLEOTIDE SEQUENCE [LARGE SCALE GENOMIC DNA]</scope>
    <source>
        <strain evidence="4 5">CBS 8904</strain>
    </source>
</reference>
<feature type="transmembrane region" description="Helical" evidence="2">
    <location>
        <begin position="110"/>
        <end position="130"/>
    </location>
</feature>
<dbReference type="PANTHER" id="PTHR12203:SF118">
    <property type="entry name" value="BETA-1,2-XYLOSYLTRANSFERASE 1"/>
    <property type="match status" value="1"/>
</dbReference>
<dbReference type="OrthoDB" id="541052at2759"/>
<sequence length="723" mass="80743">MAAQRSTATGASRIRALGDDTRTRTPRPRADSDLDPDSEEEELIELSASVPANVGRGALGQSSTSSTSQRSSDRRANGKSSPPPPNAPSLPRSRRGTMFGRPRLLRRRRVLFALLAAALLTLLWLQHGALTREQEAEECEFKSVMDAYERDLARITGSRKQARRLRWSASDAGHTLSATGHLVLGPSGQHPIPQLLALGERRWNELLSSQSQTLGEAVAEYRRRYGRPPPAGFEKWWAFAKKHGILLPDEYDGIESDLAPFRALPLSELRKRQAEVEGWDEVFNIRIRNGSMDVDLHHGALKWGGSMPRAGDQASIISVFAKDLPDLTATFSIFDQPALYLPYGARDALSDAAREGRTLSPEVLAAAESTSGEVEWDAICSPYSPYGAEQRESAAFVYDPREAGNICSNPALLGLHGLALEPHTRTSKPAPHGRLLPLFSLAKTRVNSDIRAIPLDQFNERRPNDTAWHLKEGKLAWRGSNTGMANMSASVDWENSHRVRLHRWANSNSSSPVTLLETTMGGFVGYNTTTRPARVLQERYDVKLAQKPIQCEEEDGTCARLAQLGFAPYQSPEDLHGNRFLLDVDGNGWSGRFRRLMGTNSLVIKAGMFAEWWQDWLVPYVPLLLEQQLTTRWHHYIPSKLDYADLPSIMAFFAGPGGPNGTEVAFDDTARTLAHNGRCFAERMYRRRDVQAYMFRLLLEWARLTGNSGDFDYERWRREGGEE</sequence>
<dbReference type="eggNOG" id="ENOG502R1JI">
    <property type="taxonomic scope" value="Eukaryota"/>
</dbReference>
<keyword evidence="5" id="KW-1185">Reference proteome</keyword>
<organism evidence="4 5">
    <name type="scientific">Trichosporon asahii var. asahii (strain CBS 8904)</name>
    <name type="common">Yeast</name>
    <dbReference type="NCBI Taxonomy" id="1220162"/>
    <lineage>
        <taxon>Eukaryota</taxon>
        <taxon>Fungi</taxon>
        <taxon>Dikarya</taxon>
        <taxon>Basidiomycota</taxon>
        <taxon>Agaricomycotina</taxon>
        <taxon>Tremellomycetes</taxon>
        <taxon>Trichosporonales</taxon>
        <taxon>Trichosporonaceae</taxon>
        <taxon>Trichosporon</taxon>
    </lineage>
</organism>
<evidence type="ECO:0000256" key="2">
    <source>
        <dbReference type="SAM" id="Phobius"/>
    </source>
</evidence>
<evidence type="ECO:0000313" key="4">
    <source>
        <dbReference type="EMBL" id="EKC98170.1"/>
    </source>
</evidence>
<dbReference type="EMBL" id="AMBO01000395">
    <property type="protein sequence ID" value="EKC98170.1"/>
    <property type="molecule type" value="Genomic_DNA"/>
</dbReference>
<feature type="compositionally biased region" description="Low complexity" evidence="1">
    <location>
        <begin position="61"/>
        <end position="70"/>
    </location>
</feature>
<comment type="caution">
    <text evidence="4">The sequence shown here is derived from an EMBL/GenBank/DDBJ whole genome shotgun (WGS) entry which is preliminary data.</text>
</comment>
<feature type="compositionally biased region" description="Basic and acidic residues" evidence="1">
    <location>
        <begin position="16"/>
        <end position="32"/>
    </location>
</feature>
<evidence type="ECO:0000259" key="3">
    <source>
        <dbReference type="SMART" id="SM00672"/>
    </source>
</evidence>
<protein>
    <recommendedName>
        <fullName evidence="3">Glycosyl transferase CAP10 domain-containing protein</fullName>
    </recommendedName>
</protein>
<name>K1VBM0_TRIAC</name>
<keyword evidence="2" id="KW-0812">Transmembrane</keyword>
<feature type="region of interest" description="Disordered" evidence="1">
    <location>
        <begin position="1"/>
        <end position="99"/>
    </location>
</feature>
<evidence type="ECO:0000313" key="5">
    <source>
        <dbReference type="Proteomes" id="UP000006757"/>
    </source>
</evidence>
<dbReference type="InterPro" id="IPR051091">
    <property type="entry name" value="O-Glucosyltr/Glycosyltrsf_90"/>
</dbReference>
<keyword evidence="2" id="KW-1133">Transmembrane helix</keyword>
<accession>K1VBM0</accession>
<dbReference type="Pfam" id="PF05686">
    <property type="entry name" value="Glyco_transf_90"/>
    <property type="match status" value="1"/>
</dbReference>
<dbReference type="HOGENOM" id="CLU_005027_3_1_1"/>
<keyword evidence="2" id="KW-0472">Membrane</keyword>
<dbReference type="AlphaFoldDB" id="K1VBM0"/>
<evidence type="ECO:0000256" key="1">
    <source>
        <dbReference type="SAM" id="MobiDB-lite"/>
    </source>
</evidence>